<proteinExistence type="predicted"/>
<comment type="caution">
    <text evidence="1">The sequence shown here is derived from an EMBL/GenBank/DDBJ whole genome shotgun (WGS) entry which is preliminary data.</text>
</comment>
<dbReference type="AlphaFoldDB" id="A0A4Y2MKG5"/>
<gene>
    <name evidence="1" type="ORF">AVEN_103461_1</name>
</gene>
<sequence length="109" mass="12351">MHQTKSSLTKLHVPTILFQNGPSMPFRATRSQIDFTFLASSAKISIKNPICDIFARKWRFRLVKPSYMWMVGWLCRDGGGGLGTDTFTWWALSSLPSVAGQVSKELHLY</sequence>
<organism evidence="1 2">
    <name type="scientific">Araneus ventricosus</name>
    <name type="common">Orbweaver spider</name>
    <name type="synonym">Epeira ventricosa</name>
    <dbReference type="NCBI Taxonomy" id="182803"/>
    <lineage>
        <taxon>Eukaryota</taxon>
        <taxon>Metazoa</taxon>
        <taxon>Ecdysozoa</taxon>
        <taxon>Arthropoda</taxon>
        <taxon>Chelicerata</taxon>
        <taxon>Arachnida</taxon>
        <taxon>Araneae</taxon>
        <taxon>Araneomorphae</taxon>
        <taxon>Entelegynae</taxon>
        <taxon>Araneoidea</taxon>
        <taxon>Araneidae</taxon>
        <taxon>Araneus</taxon>
    </lineage>
</organism>
<keyword evidence="2" id="KW-1185">Reference proteome</keyword>
<protein>
    <submittedName>
        <fullName evidence="1">Uncharacterized protein</fullName>
    </submittedName>
</protein>
<accession>A0A4Y2MKG5</accession>
<evidence type="ECO:0000313" key="1">
    <source>
        <dbReference type="EMBL" id="GBN27661.1"/>
    </source>
</evidence>
<dbReference type="Proteomes" id="UP000499080">
    <property type="component" value="Unassembled WGS sequence"/>
</dbReference>
<name>A0A4Y2MKG5_ARAVE</name>
<evidence type="ECO:0000313" key="2">
    <source>
        <dbReference type="Proteomes" id="UP000499080"/>
    </source>
</evidence>
<reference evidence="1 2" key="1">
    <citation type="journal article" date="2019" name="Sci. Rep.">
        <title>Orb-weaving spider Araneus ventricosus genome elucidates the spidroin gene catalogue.</title>
        <authorList>
            <person name="Kono N."/>
            <person name="Nakamura H."/>
            <person name="Ohtoshi R."/>
            <person name="Moran D.A.P."/>
            <person name="Shinohara A."/>
            <person name="Yoshida Y."/>
            <person name="Fujiwara M."/>
            <person name="Mori M."/>
            <person name="Tomita M."/>
            <person name="Arakawa K."/>
        </authorList>
    </citation>
    <scope>NUCLEOTIDE SEQUENCE [LARGE SCALE GENOMIC DNA]</scope>
</reference>
<dbReference type="EMBL" id="BGPR01007539">
    <property type="protein sequence ID" value="GBN27661.1"/>
    <property type="molecule type" value="Genomic_DNA"/>
</dbReference>